<sequence>MIKTLVSVEVDLASSLALRFACQLSAIVPMDIQPVYIKESSPYQAMGAGWASRTWEKELVEQARAEVSDVVNVERDFCPVVKDPLVIYGDKDAELVKLVESTAYDLYVKGVKHVPWTAADLHKKFHAKLYQKMVPPVILVRTLRKINQVEVLCLDPTGTNVIIGALKRLWTQCPVPLLLTYPGASHASAEAAELQTAVEQGKAALIEAGCSVSINDALPARPADEVSDYFQDHGVVAVALPRNPKKDSIELQWLSHVRTSVLMALY</sequence>
<dbReference type="AlphaFoldDB" id="A0A7C4ES88"/>
<organism evidence="1">
    <name type="scientific">Desulfomonile tiedjei</name>
    <dbReference type="NCBI Taxonomy" id="2358"/>
    <lineage>
        <taxon>Bacteria</taxon>
        <taxon>Pseudomonadati</taxon>
        <taxon>Thermodesulfobacteriota</taxon>
        <taxon>Desulfomonilia</taxon>
        <taxon>Desulfomonilales</taxon>
        <taxon>Desulfomonilaceae</taxon>
        <taxon>Desulfomonile</taxon>
    </lineage>
</organism>
<accession>A0A7C4ES88</accession>
<evidence type="ECO:0000313" key="1">
    <source>
        <dbReference type="EMBL" id="HGH60685.1"/>
    </source>
</evidence>
<proteinExistence type="predicted"/>
<gene>
    <name evidence="1" type="ORF">ENV54_05235</name>
</gene>
<comment type="caution">
    <text evidence="1">The sequence shown here is derived from an EMBL/GenBank/DDBJ whole genome shotgun (WGS) entry which is preliminary data.</text>
</comment>
<dbReference type="EMBL" id="DTGT01000163">
    <property type="protein sequence ID" value="HGH60685.1"/>
    <property type="molecule type" value="Genomic_DNA"/>
</dbReference>
<dbReference type="SUPFAM" id="SSF52402">
    <property type="entry name" value="Adenine nucleotide alpha hydrolases-like"/>
    <property type="match status" value="1"/>
</dbReference>
<name>A0A7C4ES88_9BACT</name>
<evidence type="ECO:0008006" key="2">
    <source>
        <dbReference type="Google" id="ProtNLM"/>
    </source>
</evidence>
<reference evidence="1" key="1">
    <citation type="journal article" date="2020" name="mSystems">
        <title>Genome- and Community-Level Interaction Insights into Carbon Utilization and Element Cycling Functions of Hydrothermarchaeota in Hydrothermal Sediment.</title>
        <authorList>
            <person name="Zhou Z."/>
            <person name="Liu Y."/>
            <person name="Xu W."/>
            <person name="Pan J."/>
            <person name="Luo Z.H."/>
            <person name="Li M."/>
        </authorList>
    </citation>
    <scope>NUCLEOTIDE SEQUENCE [LARGE SCALE GENOMIC DNA]</scope>
    <source>
        <strain evidence="1">SpSt-769</strain>
    </source>
</reference>
<protein>
    <recommendedName>
        <fullName evidence="2">Universal stress protein</fullName>
    </recommendedName>
</protein>